<organism evidence="2 3">
    <name type="scientific">Pseudoroseomonas ludipueritiae</name>
    <dbReference type="NCBI Taxonomy" id="198093"/>
    <lineage>
        <taxon>Bacteria</taxon>
        <taxon>Pseudomonadati</taxon>
        <taxon>Pseudomonadota</taxon>
        <taxon>Alphaproteobacteria</taxon>
        <taxon>Acetobacterales</taxon>
        <taxon>Acetobacteraceae</taxon>
        <taxon>Pseudoroseomonas</taxon>
    </lineage>
</organism>
<keyword evidence="3" id="KW-1185">Reference proteome</keyword>
<dbReference type="EMBL" id="JACTUZ010000015">
    <property type="protein sequence ID" value="MBC9176594.1"/>
    <property type="molecule type" value="Genomic_DNA"/>
</dbReference>
<dbReference type="RefSeq" id="WP_187777747.1">
    <property type="nucleotide sequence ID" value="NZ_JACTUZ010000015.1"/>
</dbReference>
<name>A0ABR7R4I7_9PROT</name>
<proteinExistence type="predicted"/>
<keyword evidence="1" id="KW-0812">Transmembrane</keyword>
<evidence type="ECO:0000313" key="3">
    <source>
        <dbReference type="Proteomes" id="UP000603940"/>
    </source>
</evidence>
<gene>
    <name evidence="2" type="ORF">IBL25_06520</name>
</gene>
<feature type="transmembrane region" description="Helical" evidence="1">
    <location>
        <begin position="85"/>
        <end position="104"/>
    </location>
</feature>
<protein>
    <submittedName>
        <fullName evidence="2">Uncharacterized protein</fullName>
    </submittedName>
</protein>
<evidence type="ECO:0000256" key="1">
    <source>
        <dbReference type="SAM" id="Phobius"/>
    </source>
</evidence>
<dbReference type="PANTHER" id="PTHR35342:SF5">
    <property type="entry name" value="TRICARBOXYLIC TRANSPORT PROTEIN"/>
    <property type="match status" value="1"/>
</dbReference>
<keyword evidence="1" id="KW-1133">Transmembrane helix</keyword>
<reference evidence="2 3" key="1">
    <citation type="journal article" date="2009" name="Int. J. Syst. Evol. Microbiol.">
        <title>Transfer of Teichococcus ludipueritiae and Muricoccus roseus to the genus Roseomonas, as Roseomonas ludipueritiae comb. nov. and Roseomonas rosea comb. nov., respectively, and emended description of the genus Roseomonas.</title>
        <authorList>
            <person name="Sanchez-Porro C."/>
            <person name="Gallego V."/>
            <person name="Busse H.J."/>
            <person name="Kampfer P."/>
            <person name="Ventosa A."/>
        </authorList>
    </citation>
    <scope>NUCLEOTIDE SEQUENCE [LARGE SCALE GENOMIC DNA]</scope>
    <source>
        <strain evidence="2 3">DSM 14915</strain>
    </source>
</reference>
<comment type="caution">
    <text evidence="2">The sequence shown here is derived from an EMBL/GenBank/DDBJ whole genome shotgun (WGS) entry which is preliminary data.</text>
</comment>
<keyword evidence="1" id="KW-0472">Membrane</keyword>
<feature type="transmembrane region" description="Helical" evidence="1">
    <location>
        <begin position="26"/>
        <end position="44"/>
    </location>
</feature>
<accession>A0ABR7R4I7</accession>
<dbReference type="PANTHER" id="PTHR35342">
    <property type="entry name" value="TRICARBOXYLIC TRANSPORT PROTEIN"/>
    <property type="match status" value="1"/>
</dbReference>
<dbReference type="Proteomes" id="UP000603940">
    <property type="component" value="Unassembled WGS sequence"/>
</dbReference>
<evidence type="ECO:0000313" key="2">
    <source>
        <dbReference type="EMBL" id="MBC9176594.1"/>
    </source>
</evidence>
<sequence length="116" mass="12610">MRWKCPGASWRGNLVDLRDRHLSTGLNHFDVLLSAVFGIVGFLLRRAGFDLALMLAYVLGPTLEGSLRQALLISDDDLTEVVQQPIALAFLIIAALVLLSGTVLRRRPAVVQDGGS</sequence>